<accession>A0A419X622</accession>
<evidence type="ECO:0000313" key="1">
    <source>
        <dbReference type="EMBL" id="RKE03152.1"/>
    </source>
</evidence>
<comment type="caution">
    <text evidence="1">The sequence shown here is derived from an EMBL/GenBank/DDBJ whole genome shotgun (WGS) entry which is preliminary data.</text>
</comment>
<evidence type="ECO:0000313" key="2">
    <source>
        <dbReference type="Proteomes" id="UP000284531"/>
    </source>
</evidence>
<gene>
    <name evidence="1" type="ORF">BXY64_0143</name>
</gene>
<dbReference type="Proteomes" id="UP000284531">
    <property type="component" value="Unassembled WGS sequence"/>
</dbReference>
<proteinExistence type="predicted"/>
<dbReference type="AlphaFoldDB" id="A0A419X622"/>
<organism evidence="1 2">
    <name type="scientific">Marinifilum flexuosum</name>
    <dbReference type="NCBI Taxonomy" id="1117708"/>
    <lineage>
        <taxon>Bacteria</taxon>
        <taxon>Pseudomonadati</taxon>
        <taxon>Bacteroidota</taxon>
        <taxon>Bacteroidia</taxon>
        <taxon>Marinilabiliales</taxon>
        <taxon>Marinifilaceae</taxon>
    </lineage>
</organism>
<keyword evidence="2" id="KW-1185">Reference proteome</keyword>
<sequence length="218" mass="25602">MSSCSFKDAIQFHKRLTNTKVESADFSSNKKSVHFIDMIHLGQQEFYDNVAQEVKRYKEDGYVLFYEWIDYETADTLTLRKTKKIVGMIPSKKGYSLMIERIEVEGVVFQENEQFMNQVNSLDFNVDITPQELIQEYENRHGEILLNNEDLQVPLYGDFNFSNDKSVMDIILNHRNKVIAEHIQNSKYDKIIVMYGADHQKGVLEELQKIDSSWKKLK</sequence>
<protein>
    <submittedName>
        <fullName evidence="1">Uncharacterized protein</fullName>
    </submittedName>
</protein>
<name>A0A419X622_9BACT</name>
<reference evidence="1 2" key="1">
    <citation type="submission" date="2018-09" db="EMBL/GenBank/DDBJ databases">
        <title>Genomic Encyclopedia of Archaeal and Bacterial Type Strains, Phase II (KMG-II): from individual species to whole genera.</title>
        <authorList>
            <person name="Goeker M."/>
        </authorList>
    </citation>
    <scope>NUCLEOTIDE SEQUENCE [LARGE SCALE GENOMIC DNA]</scope>
    <source>
        <strain evidence="1 2">DSM 21950</strain>
    </source>
</reference>
<dbReference type="EMBL" id="RAPQ01000008">
    <property type="protein sequence ID" value="RKE03152.1"/>
    <property type="molecule type" value="Genomic_DNA"/>
</dbReference>